<evidence type="ECO:0000256" key="2">
    <source>
        <dbReference type="ARBA" id="ARBA00024063"/>
    </source>
</evidence>
<dbReference type="EC" id="5.4.2.9" evidence="2"/>
<proteinExistence type="inferred from homology"/>
<sequence>MFIPRHNVLRSGFLPGVHAMRWISKYPTPTARLSSLRQLMDQQQKTGEVIRVMEVHSGLSALIAENARGDGGQAFHAVWSSSLTSSSIKGKPDIETVDTSARIGVVEDVLEVCSLPMIYDGDTGGHPEVFHFTVRSLERLGVSACIIEDKTGLKQNSLFGTDRKQVLEDIDTFCKKIEAGKKAQVTDDFMVIARMESLIAGWGQEEALKRAKACIAAGVDGIMIHSKEKQPDEILEFLQAYNQFEVKVPVVAVPTSYNSITEDELFKAGVSIVIYANQLLRASYHPMLDVAQSILTHGRSKEADGKLMPVKQILTLIDDNTSKEP</sequence>
<dbReference type="InterPro" id="IPR039556">
    <property type="entry name" value="ICL/PEPM"/>
</dbReference>
<dbReference type="EMBL" id="HBJA01081477">
    <property type="protein sequence ID" value="CAE0817316.1"/>
    <property type="molecule type" value="Transcribed_RNA"/>
</dbReference>
<dbReference type="InterPro" id="IPR012698">
    <property type="entry name" value="PEnolPyrv_PMutase_core"/>
</dbReference>
<dbReference type="GO" id="GO:0050188">
    <property type="term" value="F:phosphoenolpyruvate mutase activity"/>
    <property type="evidence" value="ECO:0007669"/>
    <property type="project" value="UniProtKB-EC"/>
</dbReference>
<dbReference type="SUPFAM" id="SSF51621">
    <property type="entry name" value="Phosphoenolpyruvate/pyruvate domain"/>
    <property type="match status" value="1"/>
</dbReference>
<comment type="similarity">
    <text evidence="3">Belongs to the isocitrate lyase/PEP mutase superfamily. PEP mutase family.</text>
</comment>
<accession>A0A7S4FWA9</accession>
<evidence type="ECO:0000256" key="1">
    <source>
        <dbReference type="ARBA" id="ARBA00023235"/>
    </source>
</evidence>
<dbReference type="InterPro" id="IPR015813">
    <property type="entry name" value="Pyrv/PenolPyrv_kinase-like_dom"/>
</dbReference>
<dbReference type="PANTHER" id="PTHR42905">
    <property type="entry name" value="PHOSPHOENOLPYRUVATE CARBOXYLASE"/>
    <property type="match status" value="1"/>
</dbReference>
<dbReference type="AlphaFoldDB" id="A0A7S4FWA9"/>
<name>A0A7S4FWA9_9EUGL</name>
<dbReference type="Pfam" id="PF13714">
    <property type="entry name" value="PEP_mutase"/>
    <property type="match status" value="1"/>
</dbReference>
<gene>
    <name evidence="4" type="ORF">EGYM00163_LOCUS28480</name>
</gene>
<dbReference type="PANTHER" id="PTHR42905:SF7">
    <property type="entry name" value="PHOSPHOENOLPYRUVATE PHOSPHOMUTASE"/>
    <property type="match status" value="1"/>
</dbReference>
<dbReference type="CDD" id="cd00377">
    <property type="entry name" value="ICL_PEPM"/>
    <property type="match status" value="1"/>
</dbReference>
<reference evidence="4" key="1">
    <citation type="submission" date="2021-01" db="EMBL/GenBank/DDBJ databases">
        <authorList>
            <person name="Corre E."/>
            <person name="Pelletier E."/>
            <person name="Niang G."/>
            <person name="Scheremetjew M."/>
            <person name="Finn R."/>
            <person name="Kale V."/>
            <person name="Holt S."/>
            <person name="Cochrane G."/>
            <person name="Meng A."/>
            <person name="Brown T."/>
            <person name="Cohen L."/>
        </authorList>
    </citation>
    <scope>NUCLEOTIDE SEQUENCE</scope>
    <source>
        <strain evidence="4">CCMP1594</strain>
    </source>
</reference>
<evidence type="ECO:0000313" key="4">
    <source>
        <dbReference type="EMBL" id="CAE0817316.1"/>
    </source>
</evidence>
<organism evidence="4">
    <name type="scientific">Eutreptiella gymnastica</name>
    <dbReference type="NCBI Taxonomy" id="73025"/>
    <lineage>
        <taxon>Eukaryota</taxon>
        <taxon>Discoba</taxon>
        <taxon>Euglenozoa</taxon>
        <taxon>Euglenida</taxon>
        <taxon>Spirocuta</taxon>
        <taxon>Euglenophyceae</taxon>
        <taxon>Eutreptiales</taxon>
        <taxon>Eutreptiaceae</taxon>
        <taxon>Eutreptiella</taxon>
    </lineage>
</organism>
<dbReference type="Gene3D" id="3.20.20.60">
    <property type="entry name" value="Phosphoenolpyruvate-binding domains"/>
    <property type="match status" value="1"/>
</dbReference>
<keyword evidence="1" id="KW-0413">Isomerase</keyword>
<dbReference type="NCBIfam" id="TIGR02320">
    <property type="entry name" value="PEP_mutase"/>
    <property type="match status" value="1"/>
</dbReference>
<dbReference type="InterPro" id="IPR040442">
    <property type="entry name" value="Pyrv_kinase-like_dom_sf"/>
</dbReference>
<evidence type="ECO:0000256" key="3">
    <source>
        <dbReference type="ARBA" id="ARBA00038455"/>
    </source>
</evidence>
<protein>
    <recommendedName>
        <fullName evidence="2">phosphoenolpyruvate mutase</fullName>
        <ecNumber evidence="2">5.4.2.9</ecNumber>
    </recommendedName>
</protein>